<keyword evidence="3" id="KW-0812">Transmembrane</keyword>
<dbReference type="AlphaFoldDB" id="A0A378I4T0"/>
<keyword evidence="3" id="KW-0472">Membrane</keyword>
<dbReference type="Gene3D" id="3.30.565.10">
    <property type="entry name" value="Histidine kinase-like ATPase, C-terminal domain"/>
    <property type="match status" value="1"/>
</dbReference>
<evidence type="ECO:0000256" key="3">
    <source>
        <dbReference type="PROSITE-ProRule" id="PRU00244"/>
    </source>
</evidence>
<dbReference type="Pfam" id="PF03707">
    <property type="entry name" value="MHYT"/>
    <property type="match status" value="3"/>
</dbReference>
<dbReference type="PROSITE" id="PS50109">
    <property type="entry name" value="HIS_KIN"/>
    <property type="match status" value="1"/>
</dbReference>
<feature type="transmembrane region" description="Helical" evidence="3">
    <location>
        <begin position="20"/>
        <end position="40"/>
    </location>
</feature>
<dbReference type="EC" id="2.7.13.3" evidence="2"/>
<keyword evidence="7" id="KW-1185">Reference proteome</keyword>
<feature type="transmembrane region" description="Helical" evidence="3">
    <location>
        <begin position="92"/>
        <end position="113"/>
    </location>
</feature>
<name>A0A378I4T0_9GAMM</name>
<feature type="domain" description="Histidine kinase" evidence="4">
    <location>
        <begin position="277"/>
        <end position="535"/>
    </location>
</feature>
<dbReference type="Proteomes" id="UP000254968">
    <property type="component" value="Unassembled WGS sequence"/>
</dbReference>
<dbReference type="PANTHER" id="PTHR35152">
    <property type="entry name" value="DOMAIN SIGNALLING PROTEIN, PUTATIVE (AFU_ORTHOLOGUE AFUA_5G11310)-RELATED"/>
    <property type="match status" value="1"/>
</dbReference>
<proteinExistence type="predicted"/>
<evidence type="ECO:0000313" key="7">
    <source>
        <dbReference type="Proteomes" id="UP000254968"/>
    </source>
</evidence>
<protein>
    <recommendedName>
        <fullName evidence="2">histidine kinase</fullName>
        <ecNumber evidence="2">2.7.13.3</ecNumber>
    </recommendedName>
</protein>
<feature type="transmembrane region" description="Helical" evidence="3">
    <location>
        <begin position="60"/>
        <end position="86"/>
    </location>
</feature>
<feature type="transmembrane region" description="Helical" evidence="3">
    <location>
        <begin position="152"/>
        <end position="176"/>
    </location>
</feature>
<accession>A0A378I4T0</accession>
<sequence>MLANFFQLSPLPADQILGTYSLYLVILSYAVSFGASYVALDIANRVRDIGVSFNNKIWWILGGAFAMGAGIWSMHFIGMLAFIMPMPMTYDPFLTGLSMLIAITASGVAFSVLQTRKVKTIPIILGGLILGFSIASMHYVGMSAMLGMEIRYLPGLFFMSIIVAIFASEAALYFALKSSRATVKARQRLMIISALIMGAAICGMHYIGMEAAVFTPQGDHSHHHAASVDPNALAISIAIVTIFILGIALILSSLQAKFRANSVEMARKAGMAEVASNVLHNVGNTLNSVNVSASLIIEHLRNINLQNLHDLNNLISEHQQDLGQFITTDVRGLKIPVFLKKMADYWQSEFQLANSELNQLVQNIQHIKNIIAAQQKLSGLTNFEELVSIEDVIDEALIIVSVNFNRHNITVKKEYVKLKPVYIDKSKLTQILINLIDNAKQALLASNQKDKTITLRLELLSENKFCIEVIDNGIGIGLQNLDKIFTHGFTTKKTGHGFGLHASAIAAAEMKGSLKVSSEGEGKGAAFKISLPYKIGKDFALERAQKEYVKG</sequence>
<keyword evidence="3" id="KW-1133">Transmembrane helix</keyword>
<dbReference type="GO" id="GO:0004673">
    <property type="term" value="F:protein histidine kinase activity"/>
    <property type="evidence" value="ECO:0007669"/>
    <property type="project" value="UniProtKB-EC"/>
</dbReference>
<dbReference type="InterPro" id="IPR005330">
    <property type="entry name" value="MHYT_dom"/>
</dbReference>
<dbReference type="SUPFAM" id="SSF55874">
    <property type="entry name" value="ATPase domain of HSP90 chaperone/DNA topoisomerase II/histidine kinase"/>
    <property type="match status" value="1"/>
</dbReference>
<dbReference type="InterPro" id="IPR005467">
    <property type="entry name" value="His_kinase_dom"/>
</dbReference>
<dbReference type="PANTHER" id="PTHR35152:SF1">
    <property type="entry name" value="DOMAIN SIGNALLING PROTEIN, PUTATIVE (AFU_ORTHOLOGUE AFUA_5G11310)-RELATED"/>
    <property type="match status" value="1"/>
</dbReference>
<feature type="transmembrane region" description="Helical" evidence="3">
    <location>
        <begin position="188"/>
        <end position="207"/>
    </location>
</feature>
<dbReference type="PROSITE" id="PS50924">
    <property type="entry name" value="MHYT"/>
    <property type="match status" value="1"/>
</dbReference>
<feature type="transmembrane region" description="Helical" evidence="3">
    <location>
        <begin position="120"/>
        <end position="140"/>
    </location>
</feature>
<keyword evidence="6" id="KW-0418">Kinase</keyword>
<dbReference type="PRINTS" id="PR00344">
    <property type="entry name" value="BCTRLSENSOR"/>
</dbReference>
<comment type="catalytic activity">
    <reaction evidence="1">
        <text>ATP + protein L-histidine = ADP + protein N-phospho-L-histidine.</text>
        <dbReference type="EC" id="2.7.13.3"/>
    </reaction>
</comment>
<dbReference type="InterPro" id="IPR004358">
    <property type="entry name" value="Sig_transdc_His_kin-like_C"/>
</dbReference>
<evidence type="ECO:0000259" key="5">
    <source>
        <dbReference type="PROSITE" id="PS50924"/>
    </source>
</evidence>
<feature type="domain" description="MHYT" evidence="5">
    <location>
        <begin position="20"/>
        <end position="215"/>
    </location>
</feature>
<evidence type="ECO:0000313" key="6">
    <source>
        <dbReference type="EMBL" id="STX29715.1"/>
    </source>
</evidence>
<evidence type="ECO:0000259" key="4">
    <source>
        <dbReference type="PROSITE" id="PS50109"/>
    </source>
</evidence>
<dbReference type="OrthoDB" id="149796at2"/>
<keyword evidence="6" id="KW-0808">Transferase</keyword>
<dbReference type="SMART" id="SM00387">
    <property type="entry name" value="HATPase_c"/>
    <property type="match status" value="1"/>
</dbReference>
<dbReference type="Pfam" id="PF02518">
    <property type="entry name" value="HATPase_c"/>
    <property type="match status" value="1"/>
</dbReference>
<feature type="transmembrane region" description="Helical" evidence="3">
    <location>
        <begin position="232"/>
        <end position="251"/>
    </location>
</feature>
<gene>
    <name evidence="6" type="primary">zraS_2</name>
    <name evidence="6" type="ORF">NCTC13315_02267</name>
</gene>
<evidence type="ECO:0000256" key="2">
    <source>
        <dbReference type="ARBA" id="ARBA00012438"/>
    </source>
</evidence>
<dbReference type="GO" id="GO:0016020">
    <property type="term" value="C:membrane"/>
    <property type="evidence" value="ECO:0007669"/>
    <property type="project" value="UniProtKB-UniRule"/>
</dbReference>
<evidence type="ECO:0000256" key="1">
    <source>
        <dbReference type="ARBA" id="ARBA00000085"/>
    </source>
</evidence>
<dbReference type="InterPro" id="IPR003594">
    <property type="entry name" value="HATPase_dom"/>
</dbReference>
<dbReference type="EMBL" id="UGNV01000001">
    <property type="protein sequence ID" value="STX29715.1"/>
    <property type="molecule type" value="Genomic_DNA"/>
</dbReference>
<dbReference type="RefSeq" id="WP_115303387.1">
    <property type="nucleotide sequence ID" value="NZ_CAAAHO010000002.1"/>
</dbReference>
<dbReference type="InterPro" id="IPR036890">
    <property type="entry name" value="HATPase_C_sf"/>
</dbReference>
<organism evidence="6 7">
    <name type="scientific">Legionella beliardensis</name>
    <dbReference type="NCBI Taxonomy" id="91822"/>
    <lineage>
        <taxon>Bacteria</taxon>
        <taxon>Pseudomonadati</taxon>
        <taxon>Pseudomonadota</taxon>
        <taxon>Gammaproteobacteria</taxon>
        <taxon>Legionellales</taxon>
        <taxon>Legionellaceae</taxon>
        <taxon>Legionella</taxon>
    </lineage>
</organism>
<reference evidence="6 7" key="1">
    <citation type="submission" date="2018-06" db="EMBL/GenBank/DDBJ databases">
        <authorList>
            <consortium name="Pathogen Informatics"/>
            <person name="Doyle S."/>
        </authorList>
    </citation>
    <scope>NUCLEOTIDE SEQUENCE [LARGE SCALE GENOMIC DNA]</scope>
    <source>
        <strain evidence="6 7">NCTC13315</strain>
    </source>
</reference>